<dbReference type="EMBL" id="MU275877">
    <property type="protein sequence ID" value="KAI0049085.1"/>
    <property type="molecule type" value="Genomic_DNA"/>
</dbReference>
<keyword evidence="2" id="KW-1185">Reference proteome</keyword>
<organism evidence="1 2">
    <name type="scientific">Auriscalpium vulgare</name>
    <dbReference type="NCBI Taxonomy" id="40419"/>
    <lineage>
        <taxon>Eukaryota</taxon>
        <taxon>Fungi</taxon>
        <taxon>Dikarya</taxon>
        <taxon>Basidiomycota</taxon>
        <taxon>Agaricomycotina</taxon>
        <taxon>Agaricomycetes</taxon>
        <taxon>Russulales</taxon>
        <taxon>Auriscalpiaceae</taxon>
        <taxon>Auriscalpium</taxon>
    </lineage>
</organism>
<proteinExistence type="predicted"/>
<gene>
    <name evidence="1" type="ORF">FA95DRAFT_1557192</name>
</gene>
<evidence type="ECO:0000313" key="2">
    <source>
        <dbReference type="Proteomes" id="UP000814033"/>
    </source>
</evidence>
<reference evidence="1" key="1">
    <citation type="submission" date="2021-02" db="EMBL/GenBank/DDBJ databases">
        <authorList>
            <consortium name="DOE Joint Genome Institute"/>
            <person name="Ahrendt S."/>
            <person name="Looney B.P."/>
            <person name="Miyauchi S."/>
            <person name="Morin E."/>
            <person name="Drula E."/>
            <person name="Courty P.E."/>
            <person name="Chicoki N."/>
            <person name="Fauchery L."/>
            <person name="Kohler A."/>
            <person name="Kuo A."/>
            <person name="Labutti K."/>
            <person name="Pangilinan J."/>
            <person name="Lipzen A."/>
            <person name="Riley R."/>
            <person name="Andreopoulos W."/>
            <person name="He G."/>
            <person name="Johnson J."/>
            <person name="Barry K.W."/>
            <person name="Grigoriev I.V."/>
            <person name="Nagy L."/>
            <person name="Hibbett D."/>
            <person name="Henrissat B."/>
            <person name="Matheny P.B."/>
            <person name="Labbe J."/>
            <person name="Martin F."/>
        </authorList>
    </citation>
    <scope>NUCLEOTIDE SEQUENCE</scope>
    <source>
        <strain evidence="1">FP105234-sp</strain>
    </source>
</reference>
<protein>
    <submittedName>
        <fullName evidence="1">Uncharacterized protein</fullName>
    </submittedName>
</protein>
<accession>A0ACB8RYD5</accession>
<sequence>MRAQRAALARNRQAVLASARLPRLRAKHSEDERINERIEYLPLRPVRRAVVGQPRLPWIRLRPNMTSCSIPWHAHRRSYLTKKCSIVPGTEDCNTAFASSA</sequence>
<comment type="caution">
    <text evidence="1">The sequence shown here is derived from an EMBL/GenBank/DDBJ whole genome shotgun (WGS) entry which is preliminary data.</text>
</comment>
<reference evidence="1" key="2">
    <citation type="journal article" date="2022" name="New Phytol.">
        <title>Evolutionary transition to the ectomycorrhizal habit in the genomes of a hyperdiverse lineage of mushroom-forming fungi.</title>
        <authorList>
            <person name="Looney B."/>
            <person name="Miyauchi S."/>
            <person name="Morin E."/>
            <person name="Drula E."/>
            <person name="Courty P.E."/>
            <person name="Kohler A."/>
            <person name="Kuo A."/>
            <person name="LaButti K."/>
            <person name="Pangilinan J."/>
            <person name="Lipzen A."/>
            <person name="Riley R."/>
            <person name="Andreopoulos W."/>
            <person name="He G."/>
            <person name="Johnson J."/>
            <person name="Nolan M."/>
            <person name="Tritt A."/>
            <person name="Barry K.W."/>
            <person name="Grigoriev I.V."/>
            <person name="Nagy L.G."/>
            <person name="Hibbett D."/>
            <person name="Henrissat B."/>
            <person name="Matheny P.B."/>
            <person name="Labbe J."/>
            <person name="Martin F.M."/>
        </authorList>
    </citation>
    <scope>NUCLEOTIDE SEQUENCE</scope>
    <source>
        <strain evidence="1">FP105234-sp</strain>
    </source>
</reference>
<name>A0ACB8RYD5_9AGAM</name>
<evidence type="ECO:0000313" key="1">
    <source>
        <dbReference type="EMBL" id="KAI0049085.1"/>
    </source>
</evidence>
<dbReference type="Proteomes" id="UP000814033">
    <property type="component" value="Unassembled WGS sequence"/>
</dbReference>